<name>A0AAW1H352_SAPOF</name>
<evidence type="ECO:0000256" key="3">
    <source>
        <dbReference type="ARBA" id="ARBA00023004"/>
    </source>
</evidence>
<evidence type="ECO:0000313" key="6">
    <source>
        <dbReference type="Proteomes" id="UP001443914"/>
    </source>
</evidence>
<dbReference type="Gene3D" id="2.60.120.330">
    <property type="entry name" value="B-lactam Antibiotic, Isopenicillin N Synthase, Chain"/>
    <property type="match status" value="1"/>
</dbReference>
<dbReference type="Pfam" id="PF14226">
    <property type="entry name" value="DIOX_N"/>
    <property type="match status" value="1"/>
</dbReference>
<dbReference type="SUPFAM" id="SSF51197">
    <property type="entry name" value="Clavaminate synthase-like"/>
    <property type="match status" value="1"/>
</dbReference>
<dbReference type="AlphaFoldDB" id="A0AAW1H352"/>
<dbReference type="PANTHER" id="PTHR10209">
    <property type="entry name" value="OXIDOREDUCTASE, 2OG-FE II OXYGENASE FAMILY PROTEIN"/>
    <property type="match status" value="1"/>
</dbReference>
<gene>
    <name evidence="5" type="ORF">RND81_13G119200</name>
</gene>
<dbReference type="GO" id="GO:0046872">
    <property type="term" value="F:metal ion binding"/>
    <property type="evidence" value="ECO:0007669"/>
    <property type="project" value="UniProtKB-KW"/>
</dbReference>
<dbReference type="InterPro" id="IPR027443">
    <property type="entry name" value="IPNS-like_sf"/>
</dbReference>
<protein>
    <recommendedName>
        <fullName evidence="4">Non-haem dioxygenase N-terminal domain-containing protein</fullName>
    </recommendedName>
</protein>
<dbReference type="GO" id="GO:0016491">
    <property type="term" value="F:oxidoreductase activity"/>
    <property type="evidence" value="ECO:0007669"/>
    <property type="project" value="UniProtKB-KW"/>
</dbReference>
<evidence type="ECO:0000313" key="5">
    <source>
        <dbReference type="EMBL" id="KAK9669252.1"/>
    </source>
</evidence>
<dbReference type="Proteomes" id="UP001443914">
    <property type="component" value="Unassembled WGS sequence"/>
</dbReference>
<evidence type="ECO:0000259" key="4">
    <source>
        <dbReference type="Pfam" id="PF14226"/>
    </source>
</evidence>
<accession>A0AAW1H352</accession>
<evidence type="ECO:0000256" key="1">
    <source>
        <dbReference type="ARBA" id="ARBA00022723"/>
    </source>
</evidence>
<keyword evidence="3" id="KW-0408">Iron</keyword>
<evidence type="ECO:0000256" key="2">
    <source>
        <dbReference type="ARBA" id="ARBA00023002"/>
    </source>
</evidence>
<dbReference type="EMBL" id="JBDFQZ010000013">
    <property type="protein sequence ID" value="KAK9669252.1"/>
    <property type="molecule type" value="Genomic_DNA"/>
</dbReference>
<dbReference type="PANTHER" id="PTHR10209:SF732">
    <property type="entry name" value="FLAVONOL SYNTHASE_FLAVANONE 3-HYDROXYLASE-LIKE"/>
    <property type="match status" value="1"/>
</dbReference>
<comment type="caution">
    <text evidence="5">The sequence shown here is derived from an EMBL/GenBank/DDBJ whole genome shotgun (WGS) entry which is preliminary data.</text>
</comment>
<reference evidence="5" key="1">
    <citation type="submission" date="2024-03" db="EMBL/GenBank/DDBJ databases">
        <title>WGS assembly of Saponaria officinalis var. Norfolk2.</title>
        <authorList>
            <person name="Jenkins J."/>
            <person name="Shu S."/>
            <person name="Grimwood J."/>
            <person name="Barry K."/>
            <person name="Goodstein D."/>
            <person name="Schmutz J."/>
            <person name="Leebens-Mack J."/>
            <person name="Osbourn A."/>
        </authorList>
    </citation>
    <scope>NUCLEOTIDE SEQUENCE [LARGE SCALE GENOMIC DNA]</scope>
    <source>
        <strain evidence="5">JIC</strain>
    </source>
</reference>
<feature type="domain" description="Non-haem dioxygenase N-terminal" evidence="4">
    <location>
        <begin position="6"/>
        <end position="96"/>
    </location>
</feature>
<proteinExistence type="predicted"/>
<sequence>MAKSIIPTIDLSPFFNKQSNQSEKKEIIKKIKKACTLYGFFQVENHGVSASSMKRAFEVPKMFFDCSGDVKLKFSPAPDAPLPAGYFKQPSQSGDKNEFVLMFTPGSGFNVYPTHPPHLKYEFFVSFSFK</sequence>
<organism evidence="5 6">
    <name type="scientific">Saponaria officinalis</name>
    <name type="common">Common soapwort</name>
    <name type="synonym">Lychnis saponaria</name>
    <dbReference type="NCBI Taxonomy" id="3572"/>
    <lineage>
        <taxon>Eukaryota</taxon>
        <taxon>Viridiplantae</taxon>
        <taxon>Streptophyta</taxon>
        <taxon>Embryophyta</taxon>
        <taxon>Tracheophyta</taxon>
        <taxon>Spermatophyta</taxon>
        <taxon>Magnoliopsida</taxon>
        <taxon>eudicotyledons</taxon>
        <taxon>Gunneridae</taxon>
        <taxon>Pentapetalae</taxon>
        <taxon>Caryophyllales</taxon>
        <taxon>Caryophyllaceae</taxon>
        <taxon>Caryophylleae</taxon>
        <taxon>Saponaria</taxon>
    </lineage>
</organism>
<keyword evidence="1" id="KW-0479">Metal-binding</keyword>
<dbReference type="InterPro" id="IPR026992">
    <property type="entry name" value="DIOX_N"/>
</dbReference>
<keyword evidence="2" id="KW-0560">Oxidoreductase</keyword>
<keyword evidence="6" id="KW-1185">Reference proteome</keyword>